<evidence type="ECO:0000313" key="2">
    <source>
        <dbReference type="EMBL" id="OGF08791.1"/>
    </source>
</evidence>
<organism evidence="2 3">
    <name type="scientific">Candidatus Edwardsbacteria bacterium GWF2_54_11</name>
    <dbReference type="NCBI Taxonomy" id="1817851"/>
    <lineage>
        <taxon>Bacteria</taxon>
        <taxon>Candidatus Edwardsiibacteriota</taxon>
    </lineage>
</organism>
<gene>
    <name evidence="2" type="ORF">A2024_00735</name>
</gene>
<protein>
    <submittedName>
        <fullName evidence="2">Uncharacterized protein</fullName>
    </submittedName>
</protein>
<evidence type="ECO:0000313" key="3">
    <source>
        <dbReference type="Proteomes" id="UP000177230"/>
    </source>
</evidence>
<comment type="caution">
    <text evidence="2">The sequence shown here is derived from an EMBL/GenBank/DDBJ whole genome shotgun (WGS) entry which is preliminary data.</text>
</comment>
<dbReference type="EMBL" id="MFFM01000046">
    <property type="protein sequence ID" value="OGF08791.1"/>
    <property type="molecule type" value="Genomic_DNA"/>
</dbReference>
<feature type="transmembrane region" description="Helical" evidence="1">
    <location>
        <begin position="22"/>
        <end position="47"/>
    </location>
</feature>
<keyword evidence="1" id="KW-0812">Transmembrane</keyword>
<accession>A0A1F5R4D6</accession>
<dbReference type="Proteomes" id="UP000177230">
    <property type="component" value="Unassembled WGS sequence"/>
</dbReference>
<sequence length="69" mass="7634">MIGNQGEVVSLLPQIMQNKRPIGIITVGPGISIWLPGLVSQSAILWYETRIEMKRVAKGHIKLSSLHKT</sequence>
<proteinExistence type="predicted"/>
<keyword evidence="1" id="KW-1133">Transmembrane helix</keyword>
<dbReference type="AlphaFoldDB" id="A0A1F5R4D6"/>
<evidence type="ECO:0000256" key="1">
    <source>
        <dbReference type="SAM" id="Phobius"/>
    </source>
</evidence>
<reference evidence="2 3" key="1">
    <citation type="journal article" date="2016" name="Nat. Commun.">
        <title>Thousands of microbial genomes shed light on interconnected biogeochemical processes in an aquifer system.</title>
        <authorList>
            <person name="Anantharaman K."/>
            <person name="Brown C.T."/>
            <person name="Hug L.A."/>
            <person name="Sharon I."/>
            <person name="Castelle C.J."/>
            <person name="Probst A.J."/>
            <person name="Thomas B.C."/>
            <person name="Singh A."/>
            <person name="Wilkins M.J."/>
            <person name="Karaoz U."/>
            <person name="Brodie E.L."/>
            <person name="Williams K.H."/>
            <person name="Hubbard S.S."/>
            <person name="Banfield J.F."/>
        </authorList>
    </citation>
    <scope>NUCLEOTIDE SEQUENCE [LARGE SCALE GENOMIC DNA]</scope>
</reference>
<keyword evidence="1" id="KW-0472">Membrane</keyword>
<name>A0A1F5R4D6_9BACT</name>